<accession>A0A532V115</accession>
<dbReference type="Proteomes" id="UP000319619">
    <property type="component" value="Unassembled WGS sequence"/>
</dbReference>
<evidence type="ECO:0000259" key="1">
    <source>
        <dbReference type="Pfam" id="PF18962"/>
    </source>
</evidence>
<dbReference type="InterPro" id="IPR026444">
    <property type="entry name" value="Secre_tail"/>
</dbReference>
<dbReference type="Gene3D" id="2.60.40.4070">
    <property type="match status" value="1"/>
</dbReference>
<dbReference type="NCBIfam" id="TIGR04183">
    <property type="entry name" value="Por_Secre_tail"/>
    <property type="match status" value="1"/>
</dbReference>
<comment type="caution">
    <text evidence="2">The sequence shown here is derived from an EMBL/GenBank/DDBJ whole genome shotgun (WGS) entry which is preliminary data.</text>
</comment>
<reference evidence="2 3" key="1">
    <citation type="submission" date="2017-06" db="EMBL/GenBank/DDBJ databases">
        <title>Novel microbial phyla capable of carbon fixation and sulfur reduction in deep-sea sediments.</title>
        <authorList>
            <person name="Huang J."/>
            <person name="Baker B."/>
            <person name="Wang Y."/>
        </authorList>
    </citation>
    <scope>NUCLEOTIDE SEQUENCE [LARGE SCALE GENOMIC DNA]</scope>
    <source>
        <strain evidence="2">B3_LCP</strain>
    </source>
</reference>
<dbReference type="EMBL" id="NJBN01000004">
    <property type="protein sequence ID" value="TKJ40858.1"/>
    <property type="molecule type" value="Genomic_DNA"/>
</dbReference>
<proteinExistence type="predicted"/>
<evidence type="ECO:0000313" key="3">
    <source>
        <dbReference type="Proteomes" id="UP000319619"/>
    </source>
</evidence>
<sequence length="154" mass="17106">MHIDYDSSMEVGTEIWQNADGGYIITGWIKGSQTEQIDLLLVRLEPETFVNSVFGIPPNYDVVSHKPDTYRLKPGYPNPFNPLTTIPFDLPEATKINLTIYNLAGQKVATLVDGYREAGSHEVTWNAVGLPSGVYFAHLNAGDSHMVQKLLLTK</sequence>
<evidence type="ECO:0000313" key="2">
    <source>
        <dbReference type="EMBL" id="TKJ40858.1"/>
    </source>
</evidence>
<protein>
    <recommendedName>
        <fullName evidence="1">Secretion system C-terminal sorting domain-containing protein</fullName>
    </recommendedName>
</protein>
<dbReference type="AlphaFoldDB" id="A0A532V115"/>
<dbReference type="Pfam" id="PF18962">
    <property type="entry name" value="Por_Secre_tail"/>
    <property type="match status" value="1"/>
</dbReference>
<gene>
    <name evidence="2" type="ORF">CEE37_06650</name>
</gene>
<organism evidence="2 3">
    <name type="scientific">candidate division LCP-89 bacterium B3_LCP</name>
    <dbReference type="NCBI Taxonomy" id="2012998"/>
    <lineage>
        <taxon>Bacteria</taxon>
        <taxon>Pseudomonadati</taxon>
        <taxon>Bacteria division LCP-89</taxon>
    </lineage>
</organism>
<name>A0A532V115_UNCL8</name>
<feature type="domain" description="Secretion system C-terminal sorting" evidence="1">
    <location>
        <begin position="76"/>
        <end position="151"/>
    </location>
</feature>